<evidence type="ECO:0000313" key="1">
    <source>
        <dbReference type="EMBL" id="SED73206.1"/>
    </source>
</evidence>
<organism evidence="1 2">
    <name type="scientific">Streptomyces misionensis</name>
    <dbReference type="NCBI Taxonomy" id="67331"/>
    <lineage>
        <taxon>Bacteria</taxon>
        <taxon>Bacillati</taxon>
        <taxon>Actinomycetota</taxon>
        <taxon>Actinomycetes</taxon>
        <taxon>Kitasatosporales</taxon>
        <taxon>Streptomycetaceae</taxon>
        <taxon>Streptomyces</taxon>
    </lineage>
</organism>
<dbReference type="InterPro" id="IPR010310">
    <property type="entry name" value="T7SS_ESAT-6-like"/>
</dbReference>
<dbReference type="EMBL" id="FNTD01000004">
    <property type="protein sequence ID" value="SED73206.1"/>
    <property type="molecule type" value="Genomic_DNA"/>
</dbReference>
<dbReference type="STRING" id="67331.SAMN04490357_5647"/>
<dbReference type="Pfam" id="PF06013">
    <property type="entry name" value="WXG100"/>
    <property type="match status" value="1"/>
</dbReference>
<dbReference type="GeneID" id="95514718"/>
<reference evidence="1 2" key="1">
    <citation type="submission" date="2016-10" db="EMBL/GenBank/DDBJ databases">
        <authorList>
            <person name="de Groot N.N."/>
        </authorList>
    </citation>
    <scope>NUCLEOTIDE SEQUENCE [LARGE SCALE GENOMIC DNA]</scope>
    <source>
        <strain evidence="1 2">DSM 40306</strain>
    </source>
</reference>
<dbReference type="InterPro" id="IPR036689">
    <property type="entry name" value="ESAT-6-like_sf"/>
</dbReference>
<dbReference type="AlphaFoldDB" id="A0A1H5D2Y2"/>
<accession>A0A1H5D2Y2</accession>
<sequence length="112" mass="12605">MADGRKFHDDHAQKLQTNVIDRYESVKTSLGKLQGTIDMIETHWTGHGANAFKTKQHEINEHMAAIGRMLEDFLEGIRLNKADKTKLEDELHSTINKIEVDAGASTSALNLY</sequence>
<dbReference type="Proteomes" id="UP000182375">
    <property type="component" value="Unassembled WGS sequence"/>
</dbReference>
<proteinExistence type="predicted"/>
<dbReference type="Gene3D" id="1.10.287.1060">
    <property type="entry name" value="ESAT-6-like"/>
    <property type="match status" value="1"/>
</dbReference>
<dbReference type="SUPFAM" id="SSF140453">
    <property type="entry name" value="EsxAB dimer-like"/>
    <property type="match status" value="1"/>
</dbReference>
<dbReference type="RefSeq" id="WP_070022136.1">
    <property type="nucleotide sequence ID" value="NZ_FNTD01000004.1"/>
</dbReference>
<evidence type="ECO:0000313" key="2">
    <source>
        <dbReference type="Proteomes" id="UP000182375"/>
    </source>
</evidence>
<protein>
    <recommendedName>
        <fullName evidence="3">WXG100 family type VII secretion target</fullName>
    </recommendedName>
</protein>
<evidence type="ECO:0008006" key="3">
    <source>
        <dbReference type="Google" id="ProtNLM"/>
    </source>
</evidence>
<gene>
    <name evidence="1" type="ORF">SAMN04490357_5647</name>
</gene>
<name>A0A1H5D2Y2_9ACTN</name>